<dbReference type="InterPro" id="IPR011118">
    <property type="entry name" value="Tannase/feruloyl_esterase"/>
</dbReference>
<sequence length="550" mass="59912">MIPSMNFKAASSSSQRLPSNHHSTTMKVLGLSLLGLLAATQGGECSRTKFATKCEGLGKTLARQFDNAKVNLTDFVKAGTNLTAPSTHATCAAFNQPLDVDLCRVKMYISTSKKSGITLESWLPLDWTGRFLSVGNGGLGGCISYDDMAYAAARGFSVVGTNNGHDGNTGLPFYKNRQVLEDFAYRALHKGVVAGKKITKALYGKKHTKSYYLGCSTGGRQGFKEAQSFPDDFDGIVAGAPAFDFGNLQAWSGHFYSLTGPPGSSTFLTAAQWSLVVEDVLDQCDGLDGQVDGIIEDPDLCQYRPESLICGEKKTANCITGLQAGVVRDVFSPLYDATGTLLYPRLQPGANATSTIWSGVPFQYSVDWWRYVIYNDPSWGPELTLDDIEAAKDVDTFGIDTWDGDLSDVKNRGAKILHYHGLQDPIITSDNSARYYNHVSRTMGLRSEELDEFYRYFRISGMGHCSGGSGAYNIGNRQSGFSTEEPEGNVLNAMVQWVEKGIAPDYVLGTAYTSAKKDVVAFERKHCKYPLRNSYKGTGDPNAADSWHCV</sequence>
<keyword evidence="5" id="KW-0732">Signal</keyword>
<dbReference type="GO" id="GO:0045493">
    <property type="term" value="P:xylan catabolic process"/>
    <property type="evidence" value="ECO:0007669"/>
    <property type="project" value="UniProtKB-KW"/>
</dbReference>
<comment type="caution">
    <text evidence="12">The sequence shown here is derived from an EMBL/GenBank/DDBJ whole genome shotgun (WGS) entry which is preliminary data.</text>
</comment>
<dbReference type="Proteomes" id="UP000717696">
    <property type="component" value="Unassembled WGS sequence"/>
</dbReference>
<keyword evidence="6 10" id="KW-0378">Hydrolase</keyword>
<accession>A0A9P9F2N1</accession>
<evidence type="ECO:0000256" key="10">
    <source>
        <dbReference type="RuleBase" id="RU361238"/>
    </source>
</evidence>
<protein>
    <recommendedName>
        <fullName evidence="10">Carboxylic ester hydrolase</fullName>
        <ecNumber evidence="10">3.1.1.-</ecNumber>
    </recommendedName>
</protein>
<dbReference type="PANTHER" id="PTHR33938">
    <property type="entry name" value="FERULOYL ESTERASE B-RELATED"/>
    <property type="match status" value="1"/>
</dbReference>
<keyword evidence="3" id="KW-0858">Xylan degradation</keyword>
<feature type="compositionally biased region" description="Polar residues" evidence="11">
    <location>
        <begin position="9"/>
        <end position="21"/>
    </location>
</feature>
<evidence type="ECO:0000256" key="8">
    <source>
        <dbReference type="ARBA" id="ARBA00023157"/>
    </source>
</evidence>
<keyword evidence="8" id="KW-1015">Disulfide bond</keyword>
<dbReference type="InterPro" id="IPR029058">
    <property type="entry name" value="AB_hydrolase_fold"/>
</dbReference>
<keyword evidence="4" id="KW-0479">Metal-binding</keyword>
<dbReference type="SUPFAM" id="SSF53474">
    <property type="entry name" value="alpha/beta-Hydrolases"/>
    <property type="match status" value="1"/>
</dbReference>
<keyword evidence="3" id="KW-0119">Carbohydrate metabolism</keyword>
<evidence type="ECO:0000256" key="3">
    <source>
        <dbReference type="ARBA" id="ARBA00022651"/>
    </source>
</evidence>
<dbReference type="OrthoDB" id="3039123at2759"/>
<evidence type="ECO:0000256" key="6">
    <source>
        <dbReference type="ARBA" id="ARBA00022801"/>
    </source>
</evidence>
<evidence type="ECO:0000256" key="11">
    <source>
        <dbReference type="SAM" id="MobiDB-lite"/>
    </source>
</evidence>
<evidence type="ECO:0000256" key="2">
    <source>
        <dbReference type="ARBA" id="ARBA00022487"/>
    </source>
</evidence>
<dbReference type="EC" id="3.1.1.-" evidence="10"/>
<dbReference type="EMBL" id="JAGMUU010000005">
    <property type="protein sequence ID" value="KAH7152019.1"/>
    <property type="molecule type" value="Genomic_DNA"/>
</dbReference>
<keyword evidence="7" id="KW-0106">Calcium</keyword>
<evidence type="ECO:0000313" key="13">
    <source>
        <dbReference type="Proteomes" id="UP000717696"/>
    </source>
</evidence>
<dbReference type="GO" id="GO:0030600">
    <property type="term" value="F:feruloyl esterase activity"/>
    <property type="evidence" value="ECO:0007669"/>
    <property type="project" value="UniProtKB-EC"/>
</dbReference>
<evidence type="ECO:0000256" key="7">
    <source>
        <dbReference type="ARBA" id="ARBA00022837"/>
    </source>
</evidence>
<feature type="region of interest" description="Disordered" evidence="11">
    <location>
        <begin position="1"/>
        <end position="21"/>
    </location>
</feature>
<dbReference type="PANTHER" id="PTHR33938:SF15">
    <property type="entry name" value="FERULOYL ESTERASE B-RELATED"/>
    <property type="match status" value="1"/>
</dbReference>
<evidence type="ECO:0000256" key="9">
    <source>
        <dbReference type="ARBA" id="ARBA00034075"/>
    </source>
</evidence>
<dbReference type="Pfam" id="PF07519">
    <property type="entry name" value="Tannase"/>
    <property type="match status" value="2"/>
</dbReference>
<reference evidence="12" key="1">
    <citation type="journal article" date="2021" name="Nat. Commun.">
        <title>Genetic determinants of endophytism in the Arabidopsis root mycobiome.</title>
        <authorList>
            <person name="Mesny F."/>
            <person name="Miyauchi S."/>
            <person name="Thiergart T."/>
            <person name="Pickel B."/>
            <person name="Atanasova L."/>
            <person name="Karlsson M."/>
            <person name="Huettel B."/>
            <person name="Barry K.W."/>
            <person name="Haridas S."/>
            <person name="Chen C."/>
            <person name="Bauer D."/>
            <person name="Andreopoulos W."/>
            <person name="Pangilinan J."/>
            <person name="LaButti K."/>
            <person name="Riley R."/>
            <person name="Lipzen A."/>
            <person name="Clum A."/>
            <person name="Drula E."/>
            <person name="Henrissat B."/>
            <person name="Kohler A."/>
            <person name="Grigoriev I.V."/>
            <person name="Martin F.M."/>
            <person name="Hacquard S."/>
        </authorList>
    </citation>
    <scope>NUCLEOTIDE SEQUENCE</scope>
    <source>
        <strain evidence="12">MPI-CAGE-AT-0021</strain>
    </source>
</reference>
<comment type="similarity">
    <text evidence="1 10">Belongs to the tannase family.</text>
</comment>
<proteinExistence type="inferred from homology"/>
<gene>
    <name evidence="12" type="ORF">B0J13DRAFT_547456</name>
</gene>
<evidence type="ECO:0000313" key="12">
    <source>
        <dbReference type="EMBL" id="KAH7152019.1"/>
    </source>
</evidence>
<evidence type="ECO:0000256" key="1">
    <source>
        <dbReference type="ARBA" id="ARBA00006249"/>
    </source>
</evidence>
<dbReference type="GO" id="GO:0046872">
    <property type="term" value="F:metal ion binding"/>
    <property type="evidence" value="ECO:0007669"/>
    <property type="project" value="UniProtKB-KW"/>
</dbReference>
<dbReference type="AlphaFoldDB" id="A0A9P9F2N1"/>
<evidence type="ECO:0000256" key="5">
    <source>
        <dbReference type="ARBA" id="ARBA00022729"/>
    </source>
</evidence>
<keyword evidence="2" id="KW-0719">Serine esterase</keyword>
<dbReference type="Gene3D" id="3.40.50.1820">
    <property type="entry name" value="alpha/beta hydrolase"/>
    <property type="match status" value="1"/>
</dbReference>
<comment type="catalytic activity">
    <reaction evidence="9">
        <text>feruloyl-polysaccharide + H2O = ferulate + polysaccharide.</text>
        <dbReference type="EC" id="3.1.1.73"/>
    </reaction>
</comment>
<organism evidence="12 13">
    <name type="scientific">Dactylonectria estremocensis</name>
    <dbReference type="NCBI Taxonomy" id="1079267"/>
    <lineage>
        <taxon>Eukaryota</taxon>
        <taxon>Fungi</taxon>
        <taxon>Dikarya</taxon>
        <taxon>Ascomycota</taxon>
        <taxon>Pezizomycotina</taxon>
        <taxon>Sordariomycetes</taxon>
        <taxon>Hypocreomycetidae</taxon>
        <taxon>Hypocreales</taxon>
        <taxon>Nectriaceae</taxon>
        <taxon>Dactylonectria</taxon>
    </lineage>
</organism>
<keyword evidence="13" id="KW-1185">Reference proteome</keyword>
<name>A0A9P9F2N1_9HYPO</name>
<keyword evidence="3" id="KW-0624">Polysaccharide degradation</keyword>
<evidence type="ECO:0000256" key="4">
    <source>
        <dbReference type="ARBA" id="ARBA00022723"/>
    </source>
</evidence>